<dbReference type="RefSeq" id="WP_255190389.1">
    <property type="nucleotide sequence ID" value="NZ_CP113517.1"/>
</dbReference>
<keyword evidence="1" id="KW-0472">Membrane</keyword>
<feature type="transmembrane region" description="Helical" evidence="1">
    <location>
        <begin position="210"/>
        <end position="228"/>
    </location>
</feature>
<reference evidence="3" key="1">
    <citation type="submission" date="2022-11" db="EMBL/GenBank/DDBJ databases">
        <title>Methylomonas rapida sp. nov., Carotenoid-Producing Obligate Methanotrophs with High Growth Characteristics and Biotechnological Potential.</title>
        <authorList>
            <person name="Tikhonova E.N."/>
            <person name="Suleimanov R.Z."/>
            <person name="Miroshnikov K."/>
            <person name="Oshkin I.Y."/>
            <person name="Belova S.E."/>
            <person name="Danilova O.V."/>
            <person name="Ashikhmin A."/>
            <person name="Konopkin A."/>
            <person name="But S.Y."/>
            <person name="Khmelenina V.N."/>
            <person name="Kuznetsov N."/>
            <person name="Pimenov N.V."/>
            <person name="Dedysh S.N."/>
        </authorList>
    </citation>
    <scope>NUCLEOTIDE SEQUENCE</scope>
    <source>
        <strain evidence="3">MP1</strain>
    </source>
</reference>
<name>A0ABY7GLP3_9GAMM</name>
<organism evidence="3 4">
    <name type="scientific">Methylomonas rapida</name>
    <dbReference type="NCBI Taxonomy" id="2963939"/>
    <lineage>
        <taxon>Bacteria</taxon>
        <taxon>Pseudomonadati</taxon>
        <taxon>Pseudomonadota</taxon>
        <taxon>Gammaproteobacteria</taxon>
        <taxon>Methylococcales</taxon>
        <taxon>Methylococcaceae</taxon>
        <taxon>Methylomonas</taxon>
    </lineage>
</organism>
<protein>
    <submittedName>
        <fullName evidence="3">Cytochrome c biogenesis protein CcsA</fullName>
    </submittedName>
</protein>
<dbReference type="InterPro" id="IPR002541">
    <property type="entry name" value="Cyt_c_assembly"/>
</dbReference>
<accession>A0ABY7GLP3</accession>
<feature type="transmembrane region" description="Helical" evidence="1">
    <location>
        <begin position="240"/>
        <end position="263"/>
    </location>
</feature>
<evidence type="ECO:0000313" key="3">
    <source>
        <dbReference type="EMBL" id="WAR45420.1"/>
    </source>
</evidence>
<feature type="domain" description="Cytochrome c assembly protein" evidence="2">
    <location>
        <begin position="44"/>
        <end position="262"/>
    </location>
</feature>
<gene>
    <name evidence="3" type="primary">ccsA</name>
    <name evidence="3" type="ORF">NM686_002610</name>
</gene>
<feature type="transmembrane region" description="Helical" evidence="1">
    <location>
        <begin position="121"/>
        <end position="149"/>
    </location>
</feature>
<dbReference type="PANTHER" id="PTHR38034">
    <property type="entry name" value="INNER MEMBRANE PROTEIN YPJD"/>
    <property type="match status" value="1"/>
</dbReference>
<keyword evidence="1" id="KW-1133">Transmembrane helix</keyword>
<evidence type="ECO:0000313" key="4">
    <source>
        <dbReference type="Proteomes" id="UP001162780"/>
    </source>
</evidence>
<dbReference type="Proteomes" id="UP001162780">
    <property type="component" value="Chromosome"/>
</dbReference>
<evidence type="ECO:0000259" key="2">
    <source>
        <dbReference type="Pfam" id="PF01578"/>
    </source>
</evidence>
<feature type="transmembrane region" description="Helical" evidence="1">
    <location>
        <begin position="175"/>
        <end position="198"/>
    </location>
</feature>
<feature type="transmembrane region" description="Helical" evidence="1">
    <location>
        <begin position="38"/>
        <end position="56"/>
    </location>
</feature>
<feature type="transmembrane region" description="Helical" evidence="1">
    <location>
        <begin position="91"/>
        <end position="109"/>
    </location>
</feature>
<keyword evidence="1" id="KW-0812">Transmembrane</keyword>
<dbReference type="EMBL" id="CP113517">
    <property type="protein sequence ID" value="WAR45420.1"/>
    <property type="molecule type" value="Genomic_DNA"/>
</dbReference>
<keyword evidence="4" id="KW-1185">Reference proteome</keyword>
<feature type="transmembrane region" description="Helical" evidence="1">
    <location>
        <begin position="6"/>
        <end position="26"/>
    </location>
</feature>
<dbReference type="Pfam" id="PF01578">
    <property type="entry name" value="Cytochrom_C_asm"/>
    <property type="match status" value="1"/>
</dbReference>
<sequence length="266" mass="29897">MNSILIGIPSVFSYAIASFFIIKELINRSEQHRLSVRAAWLGATLHAAYLMLIFQQHEGFNFSFFNTAALVAFFIVLLLLFAAIDKPVEKLGIALFPLAAIMLGLDMIFPEKTHRMTTHNWQMGFHILSSIVAFSLLNIAAIQAALLAIQDQQLRSHHPKRLILALPPLQAMETLLFQMIGTGLFFLSASLISGFIFIEDLFAQHLVHKTVLSISAWIIFSGLLLGRLRYGWRGDTAIRWTLTGFILLLLAYFGSKLVLELILKKI</sequence>
<dbReference type="PANTHER" id="PTHR38034:SF1">
    <property type="entry name" value="INNER MEMBRANE PROTEIN YPJD"/>
    <property type="match status" value="1"/>
</dbReference>
<dbReference type="InterPro" id="IPR052372">
    <property type="entry name" value="YpjD/HemX"/>
</dbReference>
<feature type="transmembrane region" description="Helical" evidence="1">
    <location>
        <begin position="62"/>
        <end position="84"/>
    </location>
</feature>
<proteinExistence type="predicted"/>
<evidence type="ECO:0000256" key="1">
    <source>
        <dbReference type="SAM" id="Phobius"/>
    </source>
</evidence>